<evidence type="ECO:0000256" key="7">
    <source>
        <dbReference type="ARBA" id="ARBA00022801"/>
    </source>
</evidence>
<accession>A0ABQ9YD50</accession>
<dbReference type="InterPro" id="IPR002610">
    <property type="entry name" value="Peptidase_S54_rhomboid-like"/>
</dbReference>
<feature type="transmembrane region" description="Helical" evidence="11">
    <location>
        <begin position="264"/>
        <end position="283"/>
    </location>
</feature>
<dbReference type="PANTHER" id="PTHR22936:SF69">
    <property type="entry name" value="RHOMBOID-LIKE PROTEIN"/>
    <property type="match status" value="1"/>
</dbReference>
<feature type="transmembrane region" description="Helical" evidence="11">
    <location>
        <begin position="318"/>
        <end position="337"/>
    </location>
</feature>
<feature type="transmembrane region" description="Helical" evidence="11">
    <location>
        <begin position="369"/>
        <end position="390"/>
    </location>
</feature>
<dbReference type="InterPro" id="IPR035952">
    <property type="entry name" value="Rhomboid-like_sf"/>
</dbReference>
<keyword evidence="8 11" id="KW-0720">Serine protease</keyword>
<evidence type="ECO:0000256" key="5">
    <source>
        <dbReference type="ARBA" id="ARBA00022670"/>
    </source>
</evidence>
<evidence type="ECO:0000313" key="15">
    <source>
        <dbReference type="Proteomes" id="UP001281761"/>
    </source>
</evidence>
<feature type="transmembrane region" description="Helical" evidence="11">
    <location>
        <begin position="170"/>
        <end position="197"/>
    </location>
</feature>
<evidence type="ECO:0000259" key="13">
    <source>
        <dbReference type="Pfam" id="PF01694"/>
    </source>
</evidence>
<evidence type="ECO:0000256" key="9">
    <source>
        <dbReference type="ARBA" id="ARBA00022989"/>
    </source>
</evidence>
<keyword evidence="10 11" id="KW-0472">Membrane</keyword>
<feature type="region of interest" description="Disordered" evidence="12">
    <location>
        <begin position="74"/>
        <end position="116"/>
    </location>
</feature>
<protein>
    <recommendedName>
        <fullName evidence="4">rhomboid protease</fullName>
        <ecNumber evidence="4">3.4.21.105</ecNumber>
    </recommendedName>
</protein>
<dbReference type="Proteomes" id="UP001281761">
    <property type="component" value="Unassembled WGS sequence"/>
</dbReference>
<comment type="subcellular location">
    <subcellularLocation>
        <location evidence="2 11">Membrane</location>
        <topology evidence="2 11">Multi-pass membrane protein</topology>
    </subcellularLocation>
</comment>
<keyword evidence="7 11" id="KW-0378">Hydrolase</keyword>
<sequence>MMNFHIESESCRSRKLKLDRALTSTFHPPALLPFRLYFPPHLVSSTYLSMSNIHTINPNAGDELPIQNPWTTKEAEQAKTGRGQSVSGKTGKAPWDRPTNTESVHTPPRNSGFHQAQHLAQSRIQDPFWSDNTPINREQTVPEIMANWSGFGCCVGPCCSPTRKADWRRFFFSFTFIMTAIQTIVFIVECIVGGIHWPSLGPSMHALILLGAKETTRIKCKFQIFRFITPVLLHAGIFHFLFNMFFQYRVMLYREMKWGHGKTIAIYLFSALSATILSCVMSPTTVSVGASGALLGIYGGYVVCIAQDWNKMPNMVKGMHIMNVGSYLLFMLIWSFSSSGIDFGAHLGGFCGGLLISLSFLCQTKILRIIGLVGYLLLTVLPLGLFLFVLPPKC</sequence>
<feature type="domain" description="Peptidase S54 rhomboid" evidence="13">
    <location>
        <begin position="222"/>
        <end position="359"/>
    </location>
</feature>
<name>A0ABQ9YD50_9EUKA</name>
<dbReference type="Pfam" id="PF01694">
    <property type="entry name" value="Rhomboid"/>
    <property type="match status" value="1"/>
</dbReference>
<evidence type="ECO:0000256" key="12">
    <source>
        <dbReference type="SAM" id="MobiDB-lite"/>
    </source>
</evidence>
<keyword evidence="5 11" id="KW-0645">Protease</keyword>
<feature type="compositionally biased region" description="Polar residues" evidence="12">
    <location>
        <begin position="98"/>
        <end position="116"/>
    </location>
</feature>
<evidence type="ECO:0000256" key="11">
    <source>
        <dbReference type="RuleBase" id="RU362115"/>
    </source>
</evidence>
<dbReference type="EC" id="3.4.21.105" evidence="4"/>
<gene>
    <name evidence="14" type="ORF">BLNAU_3379</name>
</gene>
<evidence type="ECO:0000256" key="1">
    <source>
        <dbReference type="ARBA" id="ARBA00000156"/>
    </source>
</evidence>
<dbReference type="SUPFAM" id="SSF144091">
    <property type="entry name" value="Rhomboid-like"/>
    <property type="match status" value="1"/>
</dbReference>
<dbReference type="PANTHER" id="PTHR22936">
    <property type="entry name" value="RHOMBOID-RELATED"/>
    <property type="match status" value="1"/>
</dbReference>
<evidence type="ECO:0000256" key="6">
    <source>
        <dbReference type="ARBA" id="ARBA00022692"/>
    </source>
</evidence>
<feature type="transmembrane region" description="Helical" evidence="11">
    <location>
        <begin position="343"/>
        <end position="362"/>
    </location>
</feature>
<evidence type="ECO:0000256" key="2">
    <source>
        <dbReference type="ARBA" id="ARBA00004141"/>
    </source>
</evidence>
<feature type="transmembrane region" description="Helical" evidence="11">
    <location>
        <begin position="289"/>
        <end position="306"/>
    </location>
</feature>
<keyword evidence="9 11" id="KW-1133">Transmembrane helix</keyword>
<dbReference type="EMBL" id="JARBJD010000015">
    <property type="protein sequence ID" value="KAK2961581.1"/>
    <property type="molecule type" value="Genomic_DNA"/>
</dbReference>
<organism evidence="14 15">
    <name type="scientific">Blattamonas nauphoetae</name>
    <dbReference type="NCBI Taxonomy" id="2049346"/>
    <lineage>
        <taxon>Eukaryota</taxon>
        <taxon>Metamonada</taxon>
        <taxon>Preaxostyla</taxon>
        <taxon>Oxymonadida</taxon>
        <taxon>Blattamonas</taxon>
    </lineage>
</organism>
<evidence type="ECO:0000256" key="3">
    <source>
        <dbReference type="ARBA" id="ARBA00009045"/>
    </source>
</evidence>
<feature type="transmembrane region" description="Helical" evidence="11">
    <location>
        <begin position="231"/>
        <end position="252"/>
    </location>
</feature>
<comment type="function">
    <text evidence="11">Serine protease involved in intramembrane proteolysis.</text>
</comment>
<dbReference type="InterPro" id="IPR022764">
    <property type="entry name" value="Peptidase_S54_rhomboid_dom"/>
</dbReference>
<reference evidence="14 15" key="1">
    <citation type="journal article" date="2022" name="bioRxiv">
        <title>Genomics of Preaxostyla Flagellates Illuminates Evolutionary Transitions and the Path Towards Mitochondrial Loss.</title>
        <authorList>
            <person name="Novak L.V.F."/>
            <person name="Treitli S.C."/>
            <person name="Pyrih J."/>
            <person name="Halakuc P."/>
            <person name="Pipaliya S.V."/>
            <person name="Vacek V."/>
            <person name="Brzon O."/>
            <person name="Soukal P."/>
            <person name="Eme L."/>
            <person name="Dacks J.B."/>
            <person name="Karnkowska A."/>
            <person name="Elias M."/>
            <person name="Hampl V."/>
        </authorList>
    </citation>
    <scope>NUCLEOTIDE SEQUENCE [LARGE SCALE GENOMIC DNA]</scope>
    <source>
        <strain evidence="14">NAU3</strain>
        <tissue evidence="14">Gut</tissue>
    </source>
</reference>
<evidence type="ECO:0000256" key="10">
    <source>
        <dbReference type="ARBA" id="ARBA00023136"/>
    </source>
</evidence>
<comment type="similarity">
    <text evidence="3 11">Belongs to the peptidase S54 family.</text>
</comment>
<dbReference type="Gene3D" id="1.20.1540.10">
    <property type="entry name" value="Rhomboid-like"/>
    <property type="match status" value="1"/>
</dbReference>
<keyword evidence="15" id="KW-1185">Reference proteome</keyword>
<proteinExistence type="inferred from homology"/>
<keyword evidence="6 11" id="KW-0812">Transmembrane</keyword>
<evidence type="ECO:0000256" key="4">
    <source>
        <dbReference type="ARBA" id="ARBA00013039"/>
    </source>
</evidence>
<evidence type="ECO:0000256" key="8">
    <source>
        <dbReference type="ARBA" id="ARBA00022825"/>
    </source>
</evidence>
<comment type="caution">
    <text evidence="14">The sequence shown here is derived from an EMBL/GenBank/DDBJ whole genome shotgun (WGS) entry which is preliminary data.</text>
</comment>
<evidence type="ECO:0000313" key="14">
    <source>
        <dbReference type="EMBL" id="KAK2961581.1"/>
    </source>
</evidence>
<comment type="catalytic activity">
    <reaction evidence="1 11">
        <text>Cleaves type-1 transmembrane domains using a catalytic dyad composed of serine and histidine that are contributed by different transmembrane domains.</text>
        <dbReference type="EC" id="3.4.21.105"/>
    </reaction>
</comment>